<feature type="compositionally biased region" description="Basic and acidic residues" evidence="3">
    <location>
        <begin position="18"/>
        <end position="36"/>
    </location>
</feature>
<feature type="region of interest" description="Disordered" evidence="3">
    <location>
        <begin position="1"/>
        <end position="56"/>
    </location>
</feature>
<accession>A0AA40KVZ2</accession>
<comment type="caution">
    <text evidence="4">The sequence shown here is derived from an EMBL/GenBank/DDBJ whole genome shotgun (WGS) entry which is preliminary data.</text>
</comment>
<protein>
    <submittedName>
        <fullName evidence="4">Uncharacterized protein</fullName>
    </submittedName>
</protein>
<feature type="region of interest" description="Disordered" evidence="3">
    <location>
        <begin position="112"/>
        <end position="133"/>
    </location>
</feature>
<reference evidence="4" key="1">
    <citation type="submission" date="2021-10" db="EMBL/GenBank/DDBJ databases">
        <title>Melipona bicolor Genome sequencing and assembly.</title>
        <authorList>
            <person name="Araujo N.S."/>
            <person name="Arias M.C."/>
        </authorList>
    </citation>
    <scope>NUCLEOTIDE SEQUENCE</scope>
    <source>
        <strain evidence="4">USP_2M_L1-L4_2017</strain>
        <tissue evidence="4">Whole body</tissue>
    </source>
</reference>
<name>A0AA40KVZ2_9HYME</name>
<organism evidence="4 5">
    <name type="scientific">Melipona bicolor</name>
    <dbReference type="NCBI Taxonomy" id="60889"/>
    <lineage>
        <taxon>Eukaryota</taxon>
        <taxon>Metazoa</taxon>
        <taxon>Ecdysozoa</taxon>
        <taxon>Arthropoda</taxon>
        <taxon>Hexapoda</taxon>
        <taxon>Insecta</taxon>
        <taxon>Pterygota</taxon>
        <taxon>Neoptera</taxon>
        <taxon>Endopterygota</taxon>
        <taxon>Hymenoptera</taxon>
        <taxon>Apocrita</taxon>
        <taxon>Aculeata</taxon>
        <taxon>Apoidea</taxon>
        <taxon>Anthophila</taxon>
        <taxon>Apidae</taxon>
        <taxon>Melipona</taxon>
    </lineage>
</organism>
<dbReference type="GO" id="GO:0016787">
    <property type="term" value="F:hydrolase activity"/>
    <property type="evidence" value="ECO:0007669"/>
    <property type="project" value="UniProtKB-KW"/>
</dbReference>
<dbReference type="EMBL" id="JAHYIQ010000002">
    <property type="protein sequence ID" value="KAK1135015.1"/>
    <property type="molecule type" value="Genomic_DNA"/>
</dbReference>
<dbReference type="PANTHER" id="PTHR22975:SF9">
    <property type="entry name" value="ECHINUS SPLICE FORM 3"/>
    <property type="match status" value="1"/>
</dbReference>
<dbReference type="Proteomes" id="UP001177670">
    <property type="component" value="Unassembled WGS sequence"/>
</dbReference>
<evidence type="ECO:0000313" key="5">
    <source>
        <dbReference type="Proteomes" id="UP001177670"/>
    </source>
</evidence>
<keyword evidence="2" id="KW-0378">Hydrolase</keyword>
<gene>
    <name evidence="4" type="ORF">K0M31_007787</name>
</gene>
<dbReference type="AlphaFoldDB" id="A0AA40KVZ2"/>
<proteinExistence type="predicted"/>
<keyword evidence="1" id="KW-0833">Ubl conjugation pathway</keyword>
<sequence>MLKWIKVRQDASANKPTPLDHGKKDEVVAKVEAEEAAREDEEDSGMEREDTPSNIELNHLRKDLFSQLQFSQESALPPDTLRRALAESFLDQQRFQLGFMDDAAECFVSRDYARDRPSSPVERTNKNESETSFDGHFDEDALVLL</sequence>
<evidence type="ECO:0000313" key="4">
    <source>
        <dbReference type="EMBL" id="KAK1135015.1"/>
    </source>
</evidence>
<keyword evidence="5" id="KW-1185">Reference proteome</keyword>
<dbReference type="InterPro" id="IPR052398">
    <property type="entry name" value="Ubiquitin_hydrolase_53/54"/>
</dbReference>
<evidence type="ECO:0000256" key="2">
    <source>
        <dbReference type="ARBA" id="ARBA00022801"/>
    </source>
</evidence>
<dbReference type="PANTHER" id="PTHR22975">
    <property type="entry name" value="UBIQUITIN SPECIFIC PROTEINASE"/>
    <property type="match status" value="1"/>
</dbReference>
<evidence type="ECO:0000256" key="3">
    <source>
        <dbReference type="SAM" id="MobiDB-lite"/>
    </source>
</evidence>
<evidence type="ECO:0000256" key="1">
    <source>
        <dbReference type="ARBA" id="ARBA00022786"/>
    </source>
</evidence>